<dbReference type="AlphaFoldDB" id="A0A1G4MID8"/>
<proteinExistence type="predicted"/>
<keyword evidence="3" id="KW-1185">Reference proteome</keyword>
<accession>A0A1G4MID8</accession>
<sequence length="291" mass="32628">MNQSLLFLLSLSLGAFCVCQQDDFIMQGNSEDLGWNLFSLLVNVGGALGTCIPMATLTGMVKPICALTSVATMSTFSCLMLRIYDGMIAREGITQDVQKFIKRIGLDIKPCDEDVSVTSTTDEGMWALWDNSEVARSLRRLQMKVDFKVDMKQNSEGQIRSNYCFQFETGSYPNGRPIIPYRQEICLTKFAVRKFANNKLSNMPAKCLLATVASLKTAGWKESVDEARKFVKNMYMVFGDYTEEFVQKVTDMVDALSGDDPTRTSYTFIISDTFEGNLEQMISVSVSTIDW</sequence>
<name>A0A1G4MID8_LACFM</name>
<evidence type="ECO:0000313" key="3">
    <source>
        <dbReference type="Proteomes" id="UP000190831"/>
    </source>
</evidence>
<dbReference type="Proteomes" id="UP000190831">
    <property type="component" value="Chromosome G"/>
</dbReference>
<dbReference type="OMA" id="KPICALT"/>
<evidence type="ECO:0000256" key="1">
    <source>
        <dbReference type="SAM" id="SignalP"/>
    </source>
</evidence>
<feature type="signal peptide" evidence="1">
    <location>
        <begin position="1"/>
        <end position="19"/>
    </location>
</feature>
<reference evidence="2 3" key="1">
    <citation type="submission" date="2016-03" db="EMBL/GenBank/DDBJ databases">
        <authorList>
            <person name="Devillers H."/>
        </authorList>
    </citation>
    <scope>NUCLEOTIDE SEQUENCE [LARGE SCALE GENOMIC DNA]</scope>
    <source>
        <strain evidence="2">CBS 6772</strain>
    </source>
</reference>
<dbReference type="EMBL" id="LT598486">
    <property type="protein sequence ID" value="SCW03667.1"/>
    <property type="molecule type" value="Genomic_DNA"/>
</dbReference>
<keyword evidence="1" id="KW-0732">Signal</keyword>
<organism evidence="2 3">
    <name type="scientific">Lachancea fermentati</name>
    <name type="common">Zygosaccharomyces fermentati</name>
    <dbReference type="NCBI Taxonomy" id="4955"/>
    <lineage>
        <taxon>Eukaryota</taxon>
        <taxon>Fungi</taxon>
        <taxon>Dikarya</taxon>
        <taxon>Ascomycota</taxon>
        <taxon>Saccharomycotina</taxon>
        <taxon>Saccharomycetes</taxon>
        <taxon>Saccharomycetales</taxon>
        <taxon>Saccharomycetaceae</taxon>
        <taxon>Lachancea</taxon>
    </lineage>
</organism>
<gene>
    <name evidence="2" type="ORF">LAFE_0G15522G</name>
</gene>
<dbReference type="OrthoDB" id="4035770at2759"/>
<feature type="chain" id="PRO_5009237404" evidence="1">
    <location>
        <begin position="20"/>
        <end position="291"/>
    </location>
</feature>
<protein>
    <submittedName>
        <fullName evidence="2">LAFE_0G15522g1_1</fullName>
    </submittedName>
</protein>
<evidence type="ECO:0000313" key="2">
    <source>
        <dbReference type="EMBL" id="SCW03667.1"/>
    </source>
</evidence>